<evidence type="ECO:0000313" key="2">
    <source>
        <dbReference type="Proteomes" id="UP000261640"/>
    </source>
</evidence>
<reference evidence="1" key="1">
    <citation type="submission" date="2025-08" db="UniProtKB">
        <authorList>
            <consortium name="Ensembl"/>
        </authorList>
    </citation>
    <scope>IDENTIFICATION</scope>
</reference>
<dbReference type="AlphaFoldDB" id="A0A7N8YIX0"/>
<keyword evidence="2" id="KW-1185">Reference proteome</keyword>
<evidence type="ECO:0000313" key="1">
    <source>
        <dbReference type="Ensembl" id="ENSMAMP00000066230.1"/>
    </source>
</evidence>
<sequence length="64" mass="7859">MFYWWTTFQNSLMWITAQTVKKLWYKATDKHLALLDYRTPIEQPRNNLISEKVQQKQTWLVTEP</sequence>
<proteinExistence type="predicted"/>
<dbReference type="Proteomes" id="UP000261640">
    <property type="component" value="Unplaced"/>
</dbReference>
<dbReference type="InParanoid" id="A0A7N8YIX0"/>
<protein>
    <submittedName>
        <fullName evidence="1">Uncharacterized protein</fullName>
    </submittedName>
</protein>
<name>A0A7N8YIX0_9TELE</name>
<reference evidence="1" key="2">
    <citation type="submission" date="2025-09" db="UniProtKB">
        <authorList>
            <consortium name="Ensembl"/>
        </authorList>
    </citation>
    <scope>IDENTIFICATION</scope>
</reference>
<dbReference type="Ensembl" id="ENSMAMT00000054688.1">
    <property type="protein sequence ID" value="ENSMAMP00000066230.1"/>
    <property type="gene ID" value="ENSMAMG00000024875.1"/>
</dbReference>
<organism evidence="1 2">
    <name type="scientific">Mastacembelus armatus</name>
    <name type="common">zig-zag eel</name>
    <dbReference type="NCBI Taxonomy" id="205130"/>
    <lineage>
        <taxon>Eukaryota</taxon>
        <taxon>Metazoa</taxon>
        <taxon>Chordata</taxon>
        <taxon>Craniata</taxon>
        <taxon>Vertebrata</taxon>
        <taxon>Euteleostomi</taxon>
        <taxon>Actinopterygii</taxon>
        <taxon>Neopterygii</taxon>
        <taxon>Teleostei</taxon>
        <taxon>Neoteleostei</taxon>
        <taxon>Acanthomorphata</taxon>
        <taxon>Anabantaria</taxon>
        <taxon>Synbranchiformes</taxon>
        <taxon>Mastacembelidae</taxon>
        <taxon>Mastacembelus</taxon>
    </lineage>
</organism>
<accession>A0A7N8YIX0</accession>